<feature type="region of interest" description="Disordered" evidence="1">
    <location>
        <begin position="73"/>
        <end position="107"/>
    </location>
</feature>
<evidence type="ECO:0000313" key="3">
    <source>
        <dbReference type="Proteomes" id="UP000735302"/>
    </source>
</evidence>
<gene>
    <name evidence="2" type="ORF">PoB_004932200</name>
</gene>
<accession>A0AAV4BUY1</accession>
<keyword evidence="3" id="KW-1185">Reference proteome</keyword>
<evidence type="ECO:0000313" key="2">
    <source>
        <dbReference type="EMBL" id="GFO22817.1"/>
    </source>
</evidence>
<dbReference type="EMBL" id="BLXT01005456">
    <property type="protein sequence ID" value="GFO22817.1"/>
    <property type="molecule type" value="Genomic_DNA"/>
</dbReference>
<dbReference type="Proteomes" id="UP000735302">
    <property type="component" value="Unassembled WGS sequence"/>
</dbReference>
<protein>
    <submittedName>
        <fullName evidence="2">Uncharacterized protein</fullName>
    </submittedName>
</protein>
<proteinExistence type="predicted"/>
<reference evidence="2 3" key="1">
    <citation type="journal article" date="2021" name="Elife">
        <title>Chloroplast acquisition without the gene transfer in kleptoplastic sea slugs, Plakobranchus ocellatus.</title>
        <authorList>
            <person name="Maeda T."/>
            <person name="Takahashi S."/>
            <person name="Yoshida T."/>
            <person name="Shimamura S."/>
            <person name="Takaki Y."/>
            <person name="Nagai Y."/>
            <person name="Toyoda A."/>
            <person name="Suzuki Y."/>
            <person name="Arimoto A."/>
            <person name="Ishii H."/>
            <person name="Satoh N."/>
            <person name="Nishiyama T."/>
            <person name="Hasebe M."/>
            <person name="Maruyama T."/>
            <person name="Minagawa J."/>
            <person name="Obokata J."/>
            <person name="Shigenobu S."/>
        </authorList>
    </citation>
    <scope>NUCLEOTIDE SEQUENCE [LARGE SCALE GENOMIC DNA]</scope>
</reference>
<dbReference type="AlphaFoldDB" id="A0AAV4BUY1"/>
<sequence length="107" mass="12345">MHLEVKNVNVITKFVLYVVSHRLQHDLGLLKPRQTEVPVVSCRKVTKGCKQPRWHDRAELGWTYRFEARRREGNYGHSGHRQARASEAGAKSNLQQKGTLQISGRTR</sequence>
<comment type="caution">
    <text evidence="2">The sequence shown here is derived from an EMBL/GenBank/DDBJ whole genome shotgun (WGS) entry which is preliminary data.</text>
</comment>
<feature type="compositionally biased region" description="Polar residues" evidence="1">
    <location>
        <begin position="92"/>
        <end position="107"/>
    </location>
</feature>
<organism evidence="2 3">
    <name type="scientific">Plakobranchus ocellatus</name>
    <dbReference type="NCBI Taxonomy" id="259542"/>
    <lineage>
        <taxon>Eukaryota</taxon>
        <taxon>Metazoa</taxon>
        <taxon>Spiralia</taxon>
        <taxon>Lophotrochozoa</taxon>
        <taxon>Mollusca</taxon>
        <taxon>Gastropoda</taxon>
        <taxon>Heterobranchia</taxon>
        <taxon>Euthyneura</taxon>
        <taxon>Panpulmonata</taxon>
        <taxon>Sacoglossa</taxon>
        <taxon>Placobranchoidea</taxon>
        <taxon>Plakobranchidae</taxon>
        <taxon>Plakobranchus</taxon>
    </lineage>
</organism>
<name>A0AAV4BUY1_9GAST</name>
<evidence type="ECO:0000256" key="1">
    <source>
        <dbReference type="SAM" id="MobiDB-lite"/>
    </source>
</evidence>